<comment type="caution">
    <text evidence="3">The sequence shown here is derived from an EMBL/GenBank/DDBJ whole genome shotgun (WGS) entry which is preliminary data.</text>
</comment>
<evidence type="ECO:0000259" key="2">
    <source>
        <dbReference type="PROSITE" id="PS50157"/>
    </source>
</evidence>
<organism evidence="3 4">
    <name type="scientific">Gigaspora rosea</name>
    <dbReference type="NCBI Taxonomy" id="44941"/>
    <lineage>
        <taxon>Eukaryota</taxon>
        <taxon>Fungi</taxon>
        <taxon>Fungi incertae sedis</taxon>
        <taxon>Mucoromycota</taxon>
        <taxon>Glomeromycotina</taxon>
        <taxon>Glomeromycetes</taxon>
        <taxon>Diversisporales</taxon>
        <taxon>Gigasporaceae</taxon>
        <taxon>Gigaspora</taxon>
    </lineage>
</organism>
<protein>
    <recommendedName>
        <fullName evidence="2">C2H2-type domain-containing protein</fullName>
    </recommendedName>
</protein>
<gene>
    <name evidence="3" type="ORF">C2G38_2228945</name>
</gene>
<dbReference type="InterPro" id="IPR013087">
    <property type="entry name" value="Znf_C2H2_type"/>
</dbReference>
<sequence>MLNELKCLLCGESFASRKEHLTHERTKHKNNKIIPQRYLFPQPSLSQITYYQNAFIVLLKNGWDLIDILYEYWDFLQDPLTQTKGYVLLADNEVTYEIIFSWTQTELKEND</sequence>
<feature type="domain" description="C2H2-type" evidence="2">
    <location>
        <begin position="5"/>
        <end position="33"/>
    </location>
</feature>
<accession>A0A397TZW6</accession>
<dbReference type="Proteomes" id="UP000266673">
    <property type="component" value="Unassembled WGS sequence"/>
</dbReference>
<dbReference type="PROSITE" id="PS00028">
    <property type="entry name" value="ZINC_FINGER_C2H2_1"/>
    <property type="match status" value="1"/>
</dbReference>
<proteinExistence type="predicted"/>
<name>A0A397TZW6_9GLOM</name>
<dbReference type="GO" id="GO:0008270">
    <property type="term" value="F:zinc ion binding"/>
    <property type="evidence" value="ECO:0007669"/>
    <property type="project" value="UniProtKB-KW"/>
</dbReference>
<keyword evidence="1" id="KW-0479">Metal-binding</keyword>
<dbReference type="AlphaFoldDB" id="A0A397TZW6"/>
<evidence type="ECO:0000256" key="1">
    <source>
        <dbReference type="PROSITE-ProRule" id="PRU00042"/>
    </source>
</evidence>
<reference evidence="3 4" key="1">
    <citation type="submission" date="2018-06" db="EMBL/GenBank/DDBJ databases">
        <title>Comparative genomics reveals the genomic features of Rhizophagus irregularis, R. cerebriforme, R. diaphanum and Gigaspora rosea, and their symbiotic lifestyle signature.</title>
        <authorList>
            <person name="Morin E."/>
            <person name="San Clemente H."/>
            <person name="Chen E.C.H."/>
            <person name="De La Providencia I."/>
            <person name="Hainaut M."/>
            <person name="Kuo A."/>
            <person name="Kohler A."/>
            <person name="Murat C."/>
            <person name="Tang N."/>
            <person name="Roy S."/>
            <person name="Loubradou J."/>
            <person name="Henrissat B."/>
            <person name="Grigoriev I.V."/>
            <person name="Corradi N."/>
            <person name="Roux C."/>
            <person name="Martin F.M."/>
        </authorList>
    </citation>
    <scope>NUCLEOTIDE SEQUENCE [LARGE SCALE GENOMIC DNA]</scope>
    <source>
        <strain evidence="3 4">DAOM 194757</strain>
    </source>
</reference>
<keyword evidence="1" id="KW-0863">Zinc-finger</keyword>
<evidence type="ECO:0000313" key="4">
    <source>
        <dbReference type="Proteomes" id="UP000266673"/>
    </source>
</evidence>
<keyword evidence="1" id="KW-0862">Zinc</keyword>
<dbReference type="PROSITE" id="PS50157">
    <property type="entry name" value="ZINC_FINGER_C2H2_2"/>
    <property type="match status" value="1"/>
</dbReference>
<keyword evidence="4" id="KW-1185">Reference proteome</keyword>
<evidence type="ECO:0000313" key="3">
    <source>
        <dbReference type="EMBL" id="RIB02049.1"/>
    </source>
</evidence>
<dbReference type="EMBL" id="QKWP01002837">
    <property type="protein sequence ID" value="RIB02049.1"/>
    <property type="molecule type" value="Genomic_DNA"/>
</dbReference>